<evidence type="ECO:0000313" key="2">
    <source>
        <dbReference type="Proteomes" id="UP001302321"/>
    </source>
</evidence>
<protein>
    <submittedName>
        <fullName evidence="1">Uncharacterized protein</fullName>
    </submittedName>
</protein>
<reference evidence="1" key="1">
    <citation type="journal article" date="2023" name="Mol. Phylogenet. Evol.">
        <title>Genome-scale phylogeny and comparative genomics of the fungal order Sordariales.</title>
        <authorList>
            <person name="Hensen N."/>
            <person name="Bonometti L."/>
            <person name="Westerberg I."/>
            <person name="Brannstrom I.O."/>
            <person name="Guillou S."/>
            <person name="Cros-Aarteil S."/>
            <person name="Calhoun S."/>
            <person name="Haridas S."/>
            <person name="Kuo A."/>
            <person name="Mondo S."/>
            <person name="Pangilinan J."/>
            <person name="Riley R."/>
            <person name="LaButti K."/>
            <person name="Andreopoulos B."/>
            <person name="Lipzen A."/>
            <person name="Chen C."/>
            <person name="Yan M."/>
            <person name="Daum C."/>
            <person name="Ng V."/>
            <person name="Clum A."/>
            <person name="Steindorff A."/>
            <person name="Ohm R.A."/>
            <person name="Martin F."/>
            <person name="Silar P."/>
            <person name="Natvig D.O."/>
            <person name="Lalanne C."/>
            <person name="Gautier V."/>
            <person name="Ament-Velasquez S.L."/>
            <person name="Kruys A."/>
            <person name="Hutchinson M.I."/>
            <person name="Powell A.J."/>
            <person name="Barry K."/>
            <person name="Miller A.N."/>
            <person name="Grigoriev I.V."/>
            <person name="Debuchy R."/>
            <person name="Gladieux P."/>
            <person name="Hiltunen Thoren M."/>
            <person name="Johannesson H."/>
        </authorList>
    </citation>
    <scope>NUCLEOTIDE SEQUENCE</scope>
    <source>
        <strain evidence="1">CBS 892.96</strain>
    </source>
</reference>
<comment type="caution">
    <text evidence="1">The sequence shown here is derived from an EMBL/GenBank/DDBJ whole genome shotgun (WGS) entry which is preliminary data.</text>
</comment>
<dbReference type="AlphaFoldDB" id="A0AAN6VWM0"/>
<organism evidence="1 2">
    <name type="scientific">Triangularia setosa</name>
    <dbReference type="NCBI Taxonomy" id="2587417"/>
    <lineage>
        <taxon>Eukaryota</taxon>
        <taxon>Fungi</taxon>
        <taxon>Dikarya</taxon>
        <taxon>Ascomycota</taxon>
        <taxon>Pezizomycotina</taxon>
        <taxon>Sordariomycetes</taxon>
        <taxon>Sordariomycetidae</taxon>
        <taxon>Sordariales</taxon>
        <taxon>Podosporaceae</taxon>
        <taxon>Triangularia</taxon>
    </lineage>
</organism>
<name>A0AAN6VWM0_9PEZI</name>
<gene>
    <name evidence="1" type="ORF">QBC36DRAFT_341333</name>
</gene>
<evidence type="ECO:0000313" key="1">
    <source>
        <dbReference type="EMBL" id="KAK4170771.1"/>
    </source>
</evidence>
<sequence>MATWFAQTFLPVGLGSMIELPLARCNPHAGNAAWGGVLRKPEREQGLPNTGAPLPTVHNQMQECAHCSPVGCWWGFS</sequence>
<accession>A0AAN6VWM0</accession>
<reference evidence="1" key="2">
    <citation type="submission" date="2023-05" db="EMBL/GenBank/DDBJ databases">
        <authorList>
            <consortium name="Lawrence Berkeley National Laboratory"/>
            <person name="Steindorff A."/>
            <person name="Hensen N."/>
            <person name="Bonometti L."/>
            <person name="Westerberg I."/>
            <person name="Brannstrom I.O."/>
            <person name="Guillou S."/>
            <person name="Cros-Aarteil S."/>
            <person name="Calhoun S."/>
            <person name="Haridas S."/>
            <person name="Kuo A."/>
            <person name="Mondo S."/>
            <person name="Pangilinan J."/>
            <person name="Riley R."/>
            <person name="Labutti K."/>
            <person name="Andreopoulos B."/>
            <person name="Lipzen A."/>
            <person name="Chen C."/>
            <person name="Yanf M."/>
            <person name="Daum C."/>
            <person name="Ng V."/>
            <person name="Clum A."/>
            <person name="Ohm R."/>
            <person name="Martin F."/>
            <person name="Silar P."/>
            <person name="Natvig D."/>
            <person name="Lalanne C."/>
            <person name="Gautier V."/>
            <person name="Ament-Velasquez S.L."/>
            <person name="Kruys A."/>
            <person name="Hutchinson M.I."/>
            <person name="Powell A.J."/>
            <person name="Barry K."/>
            <person name="Miller A.N."/>
            <person name="Grigoriev I.V."/>
            <person name="Debuchy R."/>
            <person name="Gladieux P."/>
            <person name="Thoren M.H."/>
            <person name="Johannesson H."/>
        </authorList>
    </citation>
    <scope>NUCLEOTIDE SEQUENCE</scope>
    <source>
        <strain evidence="1">CBS 892.96</strain>
    </source>
</reference>
<keyword evidence="2" id="KW-1185">Reference proteome</keyword>
<dbReference type="EMBL" id="MU866778">
    <property type="protein sequence ID" value="KAK4170771.1"/>
    <property type="molecule type" value="Genomic_DNA"/>
</dbReference>
<dbReference type="Proteomes" id="UP001302321">
    <property type="component" value="Unassembled WGS sequence"/>
</dbReference>
<proteinExistence type="predicted"/>